<protein>
    <submittedName>
        <fullName evidence="2">Uncharacterized protein</fullName>
    </submittedName>
</protein>
<dbReference type="Gramene" id="Pp3c8_15950V3.2">
    <property type="protein sequence ID" value="Pp3c8_15950V3.2"/>
    <property type="gene ID" value="Pp3c8_15950"/>
</dbReference>
<dbReference type="EMBL" id="ABEU02000008">
    <property type="status" value="NOT_ANNOTATED_CDS"/>
    <property type="molecule type" value="Genomic_DNA"/>
</dbReference>
<dbReference type="AlphaFoldDB" id="A0A7I4FUH7"/>
<name>A0A7I4FUH7_PHYPA</name>
<organism evidence="2 3">
    <name type="scientific">Physcomitrium patens</name>
    <name type="common">Spreading-leaved earth moss</name>
    <name type="synonym">Physcomitrella patens</name>
    <dbReference type="NCBI Taxonomy" id="3218"/>
    <lineage>
        <taxon>Eukaryota</taxon>
        <taxon>Viridiplantae</taxon>
        <taxon>Streptophyta</taxon>
        <taxon>Embryophyta</taxon>
        <taxon>Bryophyta</taxon>
        <taxon>Bryophytina</taxon>
        <taxon>Bryopsida</taxon>
        <taxon>Funariidae</taxon>
        <taxon>Funariales</taxon>
        <taxon>Funariaceae</taxon>
        <taxon>Physcomitrium</taxon>
    </lineage>
</organism>
<evidence type="ECO:0000313" key="2">
    <source>
        <dbReference type="EnsemblPlants" id="Pp3c8_15950V3.2"/>
    </source>
</evidence>
<feature type="region of interest" description="Disordered" evidence="1">
    <location>
        <begin position="67"/>
        <end position="88"/>
    </location>
</feature>
<dbReference type="EnsemblPlants" id="Pp3c8_15950V3.2">
    <property type="protein sequence ID" value="Pp3c8_15950V3.2"/>
    <property type="gene ID" value="Pp3c8_15950"/>
</dbReference>
<keyword evidence="3" id="KW-1185">Reference proteome</keyword>
<sequence length="134" mass="14644">MSRVPTTEAEDASTSGSVRAVNDSDSTLDGASAILPSVTLGITNTEPVFDDRRPLLPLSSVAATRLAKEGEGDRKDWCGGEGDDHDRQNRELQAGLHPLQLSGNIGSHHTEWGHRVALKIWRLWRPQVSNRLPE</sequence>
<feature type="compositionally biased region" description="Polar residues" evidence="1">
    <location>
        <begin position="12"/>
        <end position="29"/>
    </location>
</feature>
<evidence type="ECO:0000313" key="3">
    <source>
        <dbReference type="Proteomes" id="UP000006727"/>
    </source>
</evidence>
<feature type="region of interest" description="Disordered" evidence="1">
    <location>
        <begin position="1"/>
        <end position="30"/>
    </location>
</feature>
<dbReference type="InParanoid" id="A0A7I4FUH7"/>
<dbReference type="Proteomes" id="UP000006727">
    <property type="component" value="Chromosome 8"/>
</dbReference>
<proteinExistence type="predicted"/>
<reference evidence="2" key="3">
    <citation type="submission" date="2020-12" db="UniProtKB">
        <authorList>
            <consortium name="EnsemblPlants"/>
        </authorList>
    </citation>
    <scope>IDENTIFICATION</scope>
</reference>
<reference evidence="2 3" key="1">
    <citation type="journal article" date="2008" name="Science">
        <title>The Physcomitrella genome reveals evolutionary insights into the conquest of land by plants.</title>
        <authorList>
            <person name="Rensing S."/>
            <person name="Lang D."/>
            <person name="Zimmer A."/>
            <person name="Terry A."/>
            <person name="Salamov A."/>
            <person name="Shapiro H."/>
            <person name="Nishiyama T."/>
            <person name="Perroud P.-F."/>
            <person name="Lindquist E."/>
            <person name="Kamisugi Y."/>
            <person name="Tanahashi T."/>
            <person name="Sakakibara K."/>
            <person name="Fujita T."/>
            <person name="Oishi K."/>
            <person name="Shin-I T."/>
            <person name="Kuroki Y."/>
            <person name="Toyoda A."/>
            <person name="Suzuki Y."/>
            <person name="Hashimoto A."/>
            <person name="Yamaguchi K."/>
            <person name="Sugano A."/>
            <person name="Kohara Y."/>
            <person name="Fujiyama A."/>
            <person name="Anterola A."/>
            <person name="Aoki S."/>
            <person name="Ashton N."/>
            <person name="Barbazuk W.B."/>
            <person name="Barker E."/>
            <person name="Bennetzen J."/>
            <person name="Bezanilla M."/>
            <person name="Blankenship R."/>
            <person name="Cho S.H."/>
            <person name="Dutcher S."/>
            <person name="Estelle M."/>
            <person name="Fawcett J.A."/>
            <person name="Gundlach H."/>
            <person name="Hanada K."/>
            <person name="Heyl A."/>
            <person name="Hicks K.A."/>
            <person name="Hugh J."/>
            <person name="Lohr M."/>
            <person name="Mayer K."/>
            <person name="Melkozernov A."/>
            <person name="Murata T."/>
            <person name="Nelson D."/>
            <person name="Pils B."/>
            <person name="Prigge M."/>
            <person name="Reiss B."/>
            <person name="Renner T."/>
            <person name="Rombauts S."/>
            <person name="Rushton P."/>
            <person name="Sanderfoot A."/>
            <person name="Schween G."/>
            <person name="Shiu S.-H."/>
            <person name="Stueber K."/>
            <person name="Theodoulou F.L."/>
            <person name="Tu H."/>
            <person name="Van de Peer Y."/>
            <person name="Verrier P.J."/>
            <person name="Waters E."/>
            <person name="Wood A."/>
            <person name="Yang L."/>
            <person name="Cove D."/>
            <person name="Cuming A."/>
            <person name="Hasebe M."/>
            <person name="Lucas S."/>
            <person name="Mishler D.B."/>
            <person name="Reski R."/>
            <person name="Grigoriev I."/>
            <person name="Quatrano R.S."/>
            <person name="Boore J.L."/>
        </authorList>
    </citation>
    <scope>NUCLEOTIDE SEQUENCE [LARGE SCALE GENOMIC DNA]</scope>
    <source>
        <strain evidence="2 3">cv. Gransden 2004</strain>
    </source>
</reference>
<reference evidence="2 3" key="2">
    <citation type="journal article" date="2018" name="Plant J.">
        <title>The Physcomitrella patens chromosome-scale assembly reveals moss genome structure and evolution.</title>
        <authorList>
            <person name="Lang D."/>
            <person name="Ullrich K.K."/>
            <person name="Murat F."/>
            <person name="Fuchs J."/>
            <person name="Jenkins J."/>
            <person name="Haas F.B."/>
            <person name="Piednoel M."/>
            <person name="Gundlach H."/>
            <person name="Van Bel M."/>
            <person name="Meyberg R."/>
            <person name="Vives C."/>
            <person name="Morata J."/>
            <person name="Symeonidi A."/>
            <person name="Hiss M."/>
            <person name="Muchero W."/>
            <person name="Kamisugi Y."/>
            <person name="Saleh O."/>
            <person name="Blanc G."/>
            <person name="Decker E.L."/>
            <person name="van Gessel N."/>
            <person name="Grimwood J."/>
            <person name="Hayes R.D."/>
            <person name="Graham S.W."/>
            <person name="Gunter L.E."/>
            <person name="McDaniel S.F."/>
            <person name="Hoernstein S.N.W."/>
            <person name="Larsson A."/>
            <person name="Li F.W."/>
            <person name="Perroud P.F."/>
            <person name="Phillips J."/>
            <person name="Ranjan P."/>
            <person name="Rokshar D.S."/>
            <person name="Rothfels C.J."/>
            <person name="Schneider L."/>
            <person name="Shu S."/>
            <person name="Stevenson D.W."/>
            <person name="Thummler F."/>
            <person name="Tillich M."/>
            <person name="Villarreal Aguilar J.C."/>
            <person name="Widiez T."/>
            <person name="Wong G.K."/>
            <person name="Wymore A."/>
            <person name="Zhang Y."/>
            <person name="Zimmer A.D."/>
            <person name="Quatrano R.S."/>
            <person name="Mayer K.F.X."/>
            <person name="Goodstein D."/>
            <person name="Casacuberta J.M."/>
            <person name="Vandepoele K."/>
            <person name="Reski R."/>
            <person name="Cuming A.C."/>
            <person name="Tuskan G.A."/>
            <person name="Maumus F."/>
            <person name="Salse J."/>
            <person name="Schmutz J."/>
            <person name="Rensing S.A."/>
        </authorList>
    </citation>
    <scope>NUCLEOTIDE SEQUENCE [LARGE SCALE GENOMIC DNA]</scope>
    <source>
        <strain evidence="2 3">cv. Gransden 2004</strain>
    </source>
</reference>
<accession>A0A7I4FUH7</accession>
<evidence type="ECO:0000256" key="1">
    <source>
        <dbReference type="SAM" id="MobiDB-lite"/>
    </source>
</evidence>